<evidence type="ECO:0008006" key="3">
    <source>
        <dbReference type="Google" id="ProtNLM"/>
    </source>
</evidence>
<dbReference type="RefSeq" id="WP_211311026.1">
    <property type="nucleotide sequence ID" value="NZ_BJMI01000009.1"/>
</dbReference>
<dbReference type="Proteomes" id="UP000254958">
    <property type="component" value="Unassembled WGS sequence"/>
</dbReference>
<keyword evidence="2" id="KW-1185">Reference proteome</keyword>
<name>A0A370G992_GLULI</name>
<sequence length="85" mass="9432">MVPGNTAESRALMAVVTRRRERFGITRTCVVANRGMISTANVRALEDKGLEYILGTRKRTTRAISDVVLTSDAPMTPLILERLQD</sequence>
<organism evidence="1 2">
    <name type="scientific">Gluconacetobacter liquefaciens</name>
    <name type="common">Acetobacter liquefaciens</name>
    <dbReference type="NCBI Taxonomy" id="89584"/>
    <lineage>
        <taxon>Bacteria</taxon>
        <taxon>Pseudomonadati</taxon>
        <taxon>Pseudomonadota</taxon>
        <taxon>Alphaproteobacteria</taxon>
        <taxon>Acetobacterales</taxon>
        <taxon>Acetobacteraceae</taxon>
        <taxon>Gluconacetobacter</taxon>
    </lineage>
</organism>
<proteinExistence type="predicted"/>
<protein>
    <recommendedName>
        <fullName evidence="3">DDE family transposase</fullName>
    </recommendedName>
</protein>
<accession>A0A370G992</accession>
<comment type="caution">
    <text evidence="1">The sequence shown here is derived from an EMBL/GenBank/DDBJ whole genome shotgun (WGS) entry which is preliminary data.</text>
</comment>
<gene>
    <name evidence="1" type="ORF">C7453_102576</name>
</gene>
<evidence type="ECO:0000313" key="2">
    <source>
        <dbReference type="Proteomes" id="UP000254958"/>
    </source>
</evidence>
<evidence type="ECO:0000313" key="1">
    <source>
        <dbReference type="EMBL" id="RDI39780.1"/>
    </source>
</evidence>
<reference evidence="1 2" key="1">
    <citation type="submission" date="2018-07" db="EMBL/GenBank/DDBJ databases">
        <title>Genomic Encyclopedia of Type Strains, Phase IV (KMG-IV): sequencing the most valuable type-strain genomes for metagenomic binning, comparative biology and taxonomic classification.</title>
        <authorList>
            <person name="Goeker M."/>
        </authorList>
    </citation>
    <scope>NUCLEOTIDE SEQUENCE [LARGE SCALE GENOMIC DNA]</scope>
    <source>
        <strain evidence="1 2">DSM 5603</strain>
    </source>
</reference>
<dbReference type="AlphaFoldDB" id="A0A370G992"/>
<dbReference type="EMBL" id="QQAW01000002">
    <property type="protein sequence ID" value="RDI39780.1"/>
    <property type="molecule type" value="Genomic_DNA"/>
</dbReference>